<accession>A0A410X2Y6</accession>
<evidence type="ECO:0000313" key="4">
    <source>
        <dbReference type="Proteomes" id="UP001527202"/>
    </source>
</evidence>
<keyword evidence="4" id="KW-1185">Reference proteome</keyword>
<reference evidence="2 3" key="1">
    <citation type="submission" date="2018-01" db="EMBL/GenBank/DDBJ databases">
        <title>The whole genome sequencing and assembly of Paenibacillus chitinolyticus KCCM 41400 strain.</title>
        <authorList>
            <person name="Kim J.-Y."/>
            <person name="Park M.-K."/>
            <person name="Lee Y.-J."/>
            <person name="Yi H."/>
            <person name="Bahn Y.-S."/>
            <person name="Kim J.F."/>
            <person name="Lee D.-W."/>
        </authorList>
    </citation>
    <scope>NUCLEOTIDE SEQUENCE [LARGE SCALE GENOMIC DNA]</scope>
    <source>
        <strain evidence="2 3">KCCM 41400</strain>
    </source>
</reference>
<dbReference type="Proteomes" id="UP000288943">
    <property type="component" value="Chromosome"/>
</dbReference>
<dbReference type="KEGG" id="pchi:PC41400_25990"/>
<evidence type="ECO:0000313" key="3">
    <source>
        <dbReference type="Proteomes" id="UP000288943"/>
    </source>
</evidence>
<evidence type="ECO:0000313" key="1">
    <source>
        <dbReference type="EMBL" id="MCY9599289.1"/>
    </source>
</evidence>
<evidence type="ECO:0000313" key="2">
    <source>
        <dbReference type="EMBL" id="QAV20951.1"/>
    </source>
</evidence>
<gene>
    <name evidence="1" type="ORF">M5X16_26465</name>
    <name evidence="2" type="ORF">PC41400_25990</name>
</gene>
<dbReference type="OrthoDB" id="2639081at2"/>
<sequence>MQRIDPASREQIKPHIGRPILVYLRDGTEIFGILSRLDRGNLILNEKPSVKNLSPKTTKKIKVAKNGGKKSVKLAAEESQPVIAHPEGYYPLVLDRNFIAALIVLQ</sequence>
<protein>
    <submittedName>
        <fullName evidence="2">Uncharacterized protein</fullName>
    </submittedName>
</protein>
<proteinExistence type="predicted"/>
<dbReference type="AlphaFoldDB" id="A0A410X2Y6"/>
<name>A0A410X2Y6_9BACL</name>
<dbReference type="EMBL" id="CP026520">
    <property type="protein sequence ID" value="QAV20951.1"/>
    <property type="molecule type" value="Genomic_DNA"/>
</dbReference>
<dbReference type="Proteomes" id="UP001527202">
    <property type="component" value="Unassembled WGS sequence"/>
</dbReference>
<reference evidence="1 4" key="2">
    <citation type="submission" date="2022-05" db="EMBL/GenBank/DDBJ databases">
        <title>Genome Sequencing of Bee-Associated Microbes.</title>
        <authorList>
            <person name="Dunlap C."/>
        </authorList>
    </citation>
    <scope>NUCLEOTIDE SEQUENCE [LARGE SCALE GENOMIC DNA]</scope>
    <source>
        <strain evidence="1 4">NRRL B-23120</strain>
    </source>
</reference>
<dbReference type="EMBL" id="JAMDMJ010000042">
    <property type="protein sequence ID" value="MCY9599289.1"/>
    <property type="molecule type" value="Genomic_DNA"/>
</dbReference>
<dbReference type="GeneID" id="95378245"/>
<dbReference type="RefSeq" id="WP_042233630.1">
    <property type="nucleotide sequence ID" value="NZ_CP026520.1"/>
</dbReference>
<organism evidence="2 3">
    <name type="scientific">Paenibacillus chitinolyticus</name>
    <dbReference type="NCBI Taxonomy" id="79263"/>
    <lineage>
        <taxon>Bacteria</taxon>
        <taxon>Bacillati</taxon>
        <taxon>Bacillota</taxon>
        <taxon>Bacilli</taxon>
        <taxon>Bacillales</taxon>
        <taxon>Paenibacillaceae</taxon>
        <taxon>Paenibacillus</taxon>
    </lineage>
</organism>